<dbReference type="EMBL" id="JACDUR010000007">
    <property type="protein sequence ID" value="MBA2895576.1"/>
    <property type="molecule type" value="Genomic_DNA"/>
</dbReference>
<proteinExistence type="predicted"/>
<protein>
    <recommendedName>
        <fullName evidence="3">ATP-binding protein</fullName>
    </recommendedName>
</protein>
<comment type="caution">
    <text evidence="1">The sequence shown here is derived from an EMBL/GenBank/DDBJ whole genome shotgun (WGS) entry which is preliminary data.</text>
</comment>
<gene>
    <name evidence="1" type="ORF">HNR30_006962</name>
</gene>
<dbReference type="PANTHER" id="PTHR34704:SF1">
    <property type="entry name" value="ATPASE"/>
    <property type="match status" value="1"/>
</dbReference>
<dbReference type="PANTHER" id="PTHR34704">
    <property type="entry name" value="ATPASE"/>
    <property type="match status" value="1"/>
</dbReference>
<evidence type="ECO:0000313" key="1">
    <source>
        <dbReference type="EMBL" id="MBA2895576.1"/>
    </source>
</evidence>
<dbReference type="RefSeq" id="WP_220134315.1">
    <property type="nucleotide sequence ID" value="NZ_BAABAM010000011.1"/>
</dbReference>
<keyword evidence="2" id="KW-1185">Reference proteome</keyword>
<dbReference type="Gene3D" id="3.40.50.300">
    <property type="entry name" value="P-loop containing nucleotide triphosphate hydrolases"/>
    <property type="match status" value="1"/>
</dbReference>
<reference evidence="1 2" key="1">
    <citation type="submission" date="2020-07" db="EMBL/GenBank/DDBJ databases">
        <title>Genomic Encyclopedia of Type Strains, Phase IV (KMG-IV): sequencing the most valuable type-strain genomes for metagenomic binning, comparative biology and taxonomic classification.</title>
        <authorList>
            <person name="Goeker M."/>
        </authorList>
    </citation>
    <scope>NUCLEOTIDE SEQUENCE [LARGE SCALE GENOMIC DNA]</scope>
    <source>
        <strain evidence="1 2">DSM 45533</strain>
    </source>
</reference>
<dbReference type="InterPro" id="IPR027417">
    <property type="entry name" value="P-loop_NTPase"/>
</dbReference>
<dbReference type="AlphaFoldDB" id="A0A7W0CQQ2"/>
<organism evidence="1 2">
    <name type="scientific">Nonomuraea soli</name>
    <dbReference type="NCBI Taxonomy" id="1032476"/>
    <lineage>
        <taxon>Bacteria</taxon>
        <taxon>Bacillati</taxon>
        <taxon>Actinomycetota</taxon>
        <taxon>Actinomycetes</taxon>
        <taxon>Streptosporangiales</taxon>
        <taxon>Streptosporangiaceae</taxon>
        <taxon>Nonomuraea</taxon>
    </lineage>
</organism>
<accession>A0A7W0CQQ2</accession>
<name>A0A7W0CQQ2_9ACTN</name>
<sequence>MQKPDFIFGREQEWQALADFAVDSRLGATLGVVSGRRRQGKTLLLETLCEQTGGLYFAVPENMPKTEHLLRLGQAIARHTGGLAPALNTWDDAVEALFRLGHGDEPLVVVLDEFPYMATSAPELPSIIQHALSPRGMARRESRTRLILCGSSISFMSQLVSGSAALYGRAVLSLFVPAFDFRTAAAFWRVEQDHRLAAILFALVGGTPAYIEYASGTPTDLDRWVSANLLNANNMLFRQPRMLLSEDTSFKEIGMYGTVLTAVAEGNHVVSTIARRVGKPVVDLSHYLKGLQDGGFLFQAEDAFRANRSRYQIADSLVRFHHAIVYPNWSRLDLYRPERAAQVWQESQATFSSQVMGPAFEHICRVWAAQFASSDTFGGQQATVTYGVINDRSGRSQIELDIVVRDPARRILALGEVKWGERMGMAHLARIRRAAELLELEPVACLFSGSGFTGELRTHADASNGAVQLVDLARLYEGC</sequence>
<evidence type="ECO:0008006" key="3">
    <source>
        <dbReference type="Google" id="ProtNLM"/>
    </source>
</evidence>
<evidence type="ECO:0000313" key="2">
    <source>
        <dbReference type="Proteomes" id="UP000530928"/>
    </source>
</evidence>
<dbReference type="SUPFAM" id="SSF52540">
    <property type="entry name" value="P-loop containing nucleoside triphosphate hydrolases"/>
    <property type="match status" value="1"/>
</dbReference>
<dbReference type="Proteomes" id="UP000530928">
    <property type="component" value="Unassembled WGS sequence"/>
</dbReference>